<evidence type="ECO:0000313" key="8">
    <source>
        <dbReference type="EMBL" id="KAJ5190846.1"/>
    </source>
</evidence>
<name>A0A9W9JAR2_9EURO</name>
<comment type="subcellular location">
    <subcellularLocation>
        <location evidence="1">Nucleus</location>
    </subcellularLocation>
</comment>
<dbReference type="OrthoDB" id="4356994at2759"/>
<keyword evidence="3" id="KW-0805">Transcription regulation</keyword>
<evidence type="ECO:0000256" key="5">
    <source>
        <dbReference type="ARBA" id="ARBA00023163"/>
    </source>
</evidence>
<dbReference type="Pfam" id="PF00172">
    <property type="entry name" value="Zn_clus"/>
    <property type="match status" value="1"/>
</dbReference>
<protein>
    <recommendedName>
        <fullName evidence="7">Zn(2)-C6 fungal-type domain-containing protein</fullName>
    </recommendedName>
</protein>
<organism evidence="8 9">
    <name type="scientific">Penicillium cinerascens</name>
    <dbReference type="NCBI Taxonomy" id="70096"/>
    <lineage>
        <taxon>Eukaryota</taxon>
        <taxon>Fungi</taxon>
        <taxon>Dikarya</taxon>
        <taxon>Ascomycota</taxon>
        <taxon>Pezizomycotina</taxon>
        <taxon>Eurotiomycetes</taxon>
        <taxon>Eurotiomycetidae</taxon>
        <taxon>Eurotiales</taxon>
        <taxon>Aspergillaceae</taxon>
        <taxon>Penicillium</taxon>
    </lineage>
</organism>
<sequence>MNQESTEQSRKQRRPVHLPGQRAAIACIPCRQRKVRCTSGWPSCRSCINRSIECRYAGVSHGHPALDSAIQEKAANLSNDEIMDLSQIPATELAQSADFFRDNFGSTLLFFVDPLTFSTKFCSGELPLSLTFSILALTSRFSPWSSPNESRNYQERAREFLRRGSDEVSLHVVQTYLIHCVYEVGCGSESSAWIHLGNAIRMAQILRLSIMDKPKSYFDWGRPVRNANEDAITIELKRRTFWSCFFLDKLLSNGRDRPSAIEEKDVCCHFPISEEDFIFRRFHQPLNLSNIDLSHAASRNLYVSLAGVLSILGEIIIWHGRGGRYTDPAAPWKSDMAFTVLDRKLKEWHRQIPDHLRYSKETFAALSMLSSSQLKIWGLAYLFFFLAKVYLLREYIPFLPPRSYAPYDGPEKVESISEDWGNAPPGWWKECFEDLVQSSQSITKLFRLLTDKLHVFPGVYPFIGLCLMTTTNVHLVLSIIDEKGFDDTTIPRKAEALLQDDIKAMEALSQFWDLPKYWVREFTSEVP</sequence>
<dbReference type="CDD" id="cd00067">
    <property type="entry name" value="GAL4"/>
    <property type="match status" value="1"/>
</dbReference>
<dbReference type="InterPro" id="IPR050815">
    <property type="entry name" value="TF_fung"/>
</dbReference>
<dbReference type="GO" id="GO:0000981">
    <property type="term" value="F:DNA-binding transcription factor activity, RNA polymerase II-specific"/>
    <property type="evidence" value="ECO:0007669"/>
    <property type="project" value="InterPro"/>
</dbReference>
<dbReference type="EMBL" id="JAPQKR010000016">
    <property type="protein sequence ID" value="KAJ5190846.1"/>
    <property type="molecule type" value="Genomic_DNA"/>
</dbReference>
<dbReference type="Proteomes" id="UP001150904">
    <property type="component" value="Unassembled WGS sequence"/>
</dbReference>
<gene>
    <name evidence="8" type="ORF">N7498_009831</name>
</gene>
<keyword evidence="5" id="KW-0804">Transcription</keyword>
<evidence type="ECO:0000313" key="9">
    <source>
        <dbReference type="Proteomes" id="UP001150904"/>
    </source>
</evidence>
<dbReference type="SMART" id="SM00066">
    <property type="entry name" value="GAL4"/>
    <property type="match status" value="1"/>
</dbReference>
<keyword evidence="6" id="KW-0539">Nucleus</keyword>
<evidence type="ECO:0000256" key="2">
    <source>
        <dbReference type="ARBA" id="ARBA00022723"/>
    </source>
</evidence>
<evidence type="ECO:0000256" key="4">
    <source>
        <dbReference type="ARBA" id="ARBA00023125"/>
    </source>
</evidence>
<dbReference type="PANTHER" id="PTHR47338">
    <property type="entry name" value="ZN(II)2CYS6 TRANSCRIPTION FACTOR (EUROFUNG)-RELATED"/>
    <property type="match status" value="1"/>
</dbReference>
<dbReference type="AlphaFoldDB" id="A0A9W9JAR2"/>
<dbReference type="InterPro" id="IPR007219">
    <property type="entry name" value="XnlR_reg_dom"/>
</dbReference>
<dbReference type="PROSITE" id="PS50048">
    <property type="entry name" value="ZN2_CY6_FUNGAL_2"/>
    <property type="match status" value="1"/>
</dbReference>
<dbReference type="RefSeq" id="XP_058303786.1">
    <property type="nucleotide sequence ID" value="XM_058456887.1"/>
</dbReference>
<dbReference type="GeneID" id="83184188"/>
<reference evidence="8" key="2">
    <citation type="journal article" date="2023" name="IMA Fungus">
        <title>Comparative genomic study of the Penicillium genus elucidates a diverse pangenome and 15 lateral gene transfer events.</title>
        <authorList>
            <person name="Petersen C."/>
            <person name="Sorensen T."/>
            <person name="Nielsen M.R."/>
            <person name="Sondergaard T.E."/>
            <person name="Sorensen J.L."/>
            <person name="Fitzpatrick D.A."/>
            <person name="Frisvad J.C."/>
            <person name="Nielsen K.L."/>
        </authorList>
    </citation>
    <scope>NUCLEOTIDE SEQUENCE</scope>
    <source>
        <strain evidence="8">IBT 15544</strain>
    </source>
</reference>
<evidence type="ECO:0000256" key="3">
    <source>
        <dbReference type="ARBA" id="ARBA00023015"/>
    </source>
</evidence>
<keyword evidence="2" id="KW-0479">Metal-binding</keyword>
<dbReference type="Gene3D" id="4.10.240.10">
    <property type="entry name" value="Zn(2)-C6 fungal-type DNA-binding domain"/>
    <property type="match status" value="1"/>
</dbReference>
<dbReference type="SUPFAM" id="SSF57701">
    <property type="entry name" value="Zn2/Cys6 DNA-binding domain"/>
    <property type="match status" value="1"/>
</dbReference>
<dbReference type="InterPro" id="IPR001138">
    <property type="entry name" value="Zn2Cys6_DnaBD"/>
</dbReference>
<reference evidence="8" key="1">
    <citation type="submission" date="2022-12" db="EMBL/GenBank/DDBJ databases">
        <authorList>
            <person name="Petersen C."/>
        </authorList>
    </citation>
    <scope>NUCLEOTIDE SEQUENCE</scope>
    <source>
        <strain evidence="8">IBT 15544</strain>
    </source>
</reference>
<keyword evidence="9" id="KW-1185">Reference proteome</keyword>
<dbReference type="GO" id="GO:0008270">
    <property type="term" value="F:zinc ion binding"/>
    <property type="evidence" value="ECO:0007669"/>
    <property type="project" value="InterPro"/>
</dbReference>
<dbReference type="GO" id="GO:0005634">
    <property type="term" value="C:nucleus"/>
    <property type="evidence" value="ECO:0007669"/>
    <property type="project" value="UniProtKB-SubCell"/>
</dbReference>
<dbReference type="PANTHER" id="PTHR47338:SF5">
    <property type="entry name" value="ZN(II)2CYS6 TRANSCRIPTION FACTOR (EUROFUNG)"/>
    <property type="match status" value="1"/>
</dbReference>
<comment type="caution">
    <text evidence="8">The sequence shown here is derived from an EMBL/GenBank/DDBJ whole genome shotgun (WGS) entry which is preliminary data.</text>
</comment>
<dbReference type="InterPro" id="IPR036864">
    <property type="entry name" value="Zn2-C6_fun-type_DNA-bd_sf"/>
</dbReference>
<dbReference type="SMART" id="SM00906">
    <property type="entry name" value="Fungal_trans"/>
    <property type="match status" value="1"/>
</dbReference>
<accession>A0A9W9JAR2</accession>
<evidence type="ECO:0000256" key="1">
    <source>
        <dbReference type="ARBA" id="ARBA00004123"/>
    </source>
</evidence>
<keyword evidence="4" id="KW-0238">DNA-binding</keyword>
<dbReference type="CDD" id="cd12148">
    <property type="entry name" value="fungal_TF_MHR"/>
    <property type="match status" value="1"/>
</dbReference>
<dbReference type="Pfam" id="PF04082">
    <property type="entry name" value="Fungal_trans"/>
    <property type="match status" value="1"/>
</dbReference>
<evidence type="ECO:0000259" key="7">
    <source>
        <dbReference type="PROSITE" id="PS50048"/>
    </source>
</evidence>
<feature type="domain" description="Zn(2)-C6 fungal-type" evidence="7">
    <location>
        <begin position="26"/>
        <end position="56"/>
    </location>
</feature>
<dbReference type="GO" id="GO:0003677">
    <property type="term" value="F:DNA binding"/>
    <property type="evidence" value="ECO:0007669"/>
    <property type="project" value="UniProtKB-KW"/>
</dbReference>
<dbReference type="GO" id="GO:0006351">
    <property type="term" value="P:DNA-templated transcription"/>
    <property type="evidence" value="ECO:0007669"/>
    <property type="project" value="InterPro"/>
</dbReference>
<evidence type="ECO:0000256" key="6">
    <source>
        <dbReference type="ARBA" id="ARBA00023242"/>
    </source>
</evidence>
<proteinExistence type="predicted"/>
<dbReference type="PROSITE" id="PS00463">
    <property type="entry name" value="ZN2_CY6_FUNGAL_1"/>
    <property type="match status" value="1"/>
</dbReference>